<comment type="caution">
    <text evidence="12">The sequence shown here is derived from an EMBL/GenBank/DDBJ whole genome shotgun (WGS) entry which is preliminary data.</text>
</comment>
<comment type="subcellular location">
    <subcellularLocation>
        <location evidence="1">Mitochondrion membrane</location>
        <topology evidence="1">Multi-pass membrane protein</topology>
    </subcellularLocation>
</comment>
<accession>A0A9P5G503</accession>
<keyword evidence="5" id="KW-0677">Repeat</keyword>
<evidence type="ECO:0000256" key="7">
    <source>
        <dbReference type="ARBA" id="ARBA00023128"/>
    </source>
</evidence>
<dbReference type="PROSITE" id="PS50920">
    <property type="entry name" value="SOLCAR"/>
    <property type="match status" value="3"/>
</dbReference>
<feature type="repeat" description="Solcar" evidence="9">
    <location>
        <begin position="118"/>
        <end position="206"/>
    </location>
</feature>
<dbReference type="Pfam" id="PF00153">
    <property type="entry name" value="Mito_carr"/>
    <property type="match status" value="3"/>
</dbReference>
<dbReference type="Gene3D" id="1.50.40.10">
    <property type="entry name" value="Mitochondrial carrier domain"/>
    <property type="match status" value="1"/>
</dbReference>
<dbReference type="GO" id="GO:1990575">
    <property type="term" value="P:mitochondrial L-ornithine transmembrane transport"/>
    <property type="evidence" value="ECO:0007669"/>
    <property type="project" value="TreeGrafter"/>
</dbReference>
<dbReference type="PANTHER" id="PTHR45624">
    <property type="entry name" value="MITOCHONDRIAL BASIC AMINO ACIDS TRANSPORTER-RELATED"/>
    <property type="match status" value="1"/>
</dbReference>
<proteinExistence type="inferred from homology"/>
<evidence type="ECO:0000256" key="2">
    <source>
        <dbReference type="ARBA" id="ARBA00006375"/>
    </source>
</evidence>
<dbReference type="PANTHER" id="PTHR45624:SF57">
    <property type="entry name" value="MITOCHONDRIAL SUBSTRATE CARRIER FAMILY PROTEIN L"/>
    <property type="match status" value="1"/>
</dbReference>
<sequence length="306" mass="34260">MSAPPVDENGNVHHPPRYAGFMAGVFSGITKLAVGHPSRTIHRFDTIKVRLQTAPDGKFKGPVDCLVQTIRKEGVRGVYKGATPPLVGWMVMDSVMLGSLTNYRRLIKDNFYPDEAELPLLGKCGAGILAGWTVSFVAAPIEHVKARLQVQYDATTKLYTGPINCAATLIRQRGVFGGLYKGLFATMIFRTNFLFWWGSYDLFTKYFERNTSMSTPAINFWAGGLSASVFWVTAYPVDVVKQQIMTDDLLNPKYKNWWQACKSVYQTKGGWKGYFRGFTPSFIRSFPTNASALAAFELAMRFFNHV</sequence>
<dbReference type="InterPro" id="IPR018108">
    <property type="entry name" value="MCP_transmembrane"/>
</dbReference>
<dbReference type="InterPro" id="IPR023395">
    <property type="entry name" value="MCP_dom_sf"/>
</dbReference>
<keyword evidence="7" id="KW-0496">Mitochondrion</keyword>
<keyword evidence="6 11" id="KW-1133">Transmembrane helix</keyword>
<dbReference type="AlphaFoldDB" id="A0A9P5G503"/>
<evidence type="ECO:0000256" key="9">
    <source>
        <dbReference type="PROSITE-ProRule" id="PRU00282"/>
    </source>
</evidence>
<reference evidence="12" key="1">
    <citation type="journal article" date="2020" name="Front. Microbiol.">
        <title>Phenotypic and Genetic Characterization of the Cheese Ripening Yeast Geotrichum candidum.</title>
        <authorList>
            <person name="Perkins V."/>
            <person name="Vignola S."/>
            <person name="Lessard M.H."/>
            <person name="Plante P.L."/>
            <person name="Corbeil J."/>
            <person name="Dugat-Bony E."/>
            <person name="Frenette M."/>
            <person name="Labrie S."/>
        </authorList>
    </citation>
    <scope>NUCLEOTIDE SEQUENCE</scope>
    <source>
        <strain evidence="12">LMA-70</strain>
    </source>
</reference>
<feature type="transmembrane region" description="Helical" evidence="11">
    <location>
        <begin position="179"/>
        <end position="198"/>
    </location>
</feature>
<dbReference type="GO" id="GO:0000064">
    <property type="term" value="F:L-ornithine transmembrane transporter activity"/>
    <property type="evidence" value="ECO:0007669"/>
    <property type="project" value="TreeGrafter"/>
</dbReference>
<comment type="similarity">
    <text evidence="2 10">Belongs to the mitochondrial carrier (TC 2.A.29) family.</text>
</comment>
<protein>
    <recommendedName>
        <fullName evidence="14">Mitochondrial carrier</fullName>
    </recommendedName>
</protein>
<dbReference type="EMBL" id="QQZK01000059">
    <property type="protein sequence ID" value="KAF5099448.1"/>
    <property type="molecule type" value="Genomic_DNA"/>
</dbReference>
<keyword evidence="8 9" id="KW-0472">Membrane</keyword>
<organism evidence="12 13">
    <name type="scientific">Geotrichum candidum</name>
    <name type="common">Oospora lactis</name>
    <name type="synonym">Dipodascus geotrichum</name>
    <dbReference type="NCBI Taxonomy" id="1173061"/>
    <lineage>
        <taxon>Eukaryota</taxon>
        <taxon>Fungi</taxon>
        <taxon>Dikarya</taxon>
        <taxon>Ascomycota</taxon>
        <taxon>Saccharomycotina</taxon>
        <taxon>Dipodascomycetes</taxon>
        <taxon>Dipodascales</taxon>
        <taxon>Dipodascaceae</taxon>
        <taxon>Geotrichum</taxon>
    </lineage>
</organism>
<evidence type="ECO:0000256" key="6">
    <source>
        <dbReference type="ARBA" id="ARBA00022989"/>
    </source>
</evidence>
<reference evidence="12" key="2">
    <citation type="submission" date="2020-01" db="EMBL/GenBank/DDBJ databases">
        <authorList>
            <person name="Perkins V."/>
            <person name="Lessard M.-H."/>
            <person name="Dugat-Bony E."/>
            <person name="Frenette M."/>
            <person name="Labrie S."/>
        </authorList>
    </citation>
    <scope>NUCLEOTIDE SEQUENCE</scope>
    <source>
        <strain evidence="12">LMA-70</strain>
    </source>
</reference>
<gene>
    <name evidence="12" type="ORF">DV451_002981</name>
</gene>
<evidence type="ECO:0000256" key="1">
    <source>
        <dbReference type="ARBA" id="ARBA00004225"/>
    </source>
</evidence>
<dbReference type="Proteomes" id="UP000750522">
    <property type="component" value="Unassembled WGS sequence"/>
</dbReference>
<evidence type="ECO:0000256" key="10">
    <source>
        <dbReference type="RuleBase" id="RU000488"/>
    </source>
</evidence>
<evidence type="ECO:0008006" key="14">
    <source>
        <dbReference type="Google" id="ProtNLM"/>
    </source>
</evidence>
<evidence type="ECO:0000256" key="3">
    <source>
        <dbReference type="ARBA" id="ARBA00022448"/>
    </source>
</evidence>
<dbReference type="GO" id="GO:0031966">
    <property type="term" value="C:mitochondrial membrane"/>
    <property type="evidence" value="ECO:0007669"/>
    <property type="project" value="UniProtKB-SubCell"/>
</dbReference>
<evidence type="ECO:0000313" key="13">
    <source>
        <dbReference type="Proteomes" id="UP000750522"/>
    </source>
</evidence>
<dbReference type="SUPFAM" id="SSF103506">
    <property type="entry name" value="Mitochondrial carrier"/>
    <property type="match status" value="1"/>
</dbReference>
<evidence type="ECO:0000256" key="5">
    <source>
        <dbReference type="ARBA" id="ARBA00022737"/>
    </source>
</evidence>
<feature type="repeat" description="Solcar" evidence="9">
    <location>
        <begin position="19"/>
        <end position="106"/>
    </location>
</feature>
<keyword evidence="4 9" id="KW-0812">Transmembrane</keyword>
<feature type="repeat" description="Solcar" evidence="9">
    <location>
        <begin position="214"/>
        <end position="302"/>
    </location>
</feature>
<evidence type="ECO:0000256" key="4">
    <source>
        <dbReference type="ARBA" id="ARBA00022692"/>
    </source>
</evidence>
<keyword evidence="3 10" id="KW-0813">Transport</keyword>
<name>A0A9P5G503_GEOCN</name>
<evidence type="ECO:0000256" key="11">
    <source>
        <dbReference type="SAM" id="Phobius"/>
    </source>
</evidence>
<evidence type="ECO:0000313" key="12">
    <source>
        <dbReference type="EMBL" id="KAF5099448.1"/>
    </source>
</evidence>
<dbReference type="InterPro" id="IPR050567">
    <property type="entry name" value="Mitochondrial_Carrier"/>
</dbReference>
<evidence type="ECO:0000256" key="8">
    <source>
        <dbReference type="ARBA" id="ARBA00023136"/>
    </source>
</evidence>
<feature type="transmembrane region" description="Helical" evidence="11">
    <location>
        <begin position="218"/>
        <end position="237"/>
    </location>
</feature>